<dbReference type="GO" id="GO:0004930">
    <property type="term" value="F:G protein-coupled receptor activity"/>
    <property type="evidence" value="ECO:0007669"/>
    <property type="project" value="UniProtKB-KW"/>
</dbReference>
<dbReference type="PANTHER" id="PTHR26453">
    <property type="entry name" value="OLFACTORY RECEPTOR"/>
    <property type="match status" value="1"/>
</dbReference>
<evidence type="ECO:0000256" key="7">
    <source>
        <dbReference type="ARBA" id="ARBA00023136"/>
    </source>
</evidence>
<keyword evidence="5 10" id="KW-0552">Olfaction</keyword>
<keyword evidence="3 10" id="KW-0716">Sensory transduction</keyword>
<evidence type="ECO:0000256" key="1">
    <source>
        <dbReference type="ARBA" id="ARBA00004651"/>
    </source>
</evidence>
<evidence type="ECO:0000256" key="9">
    <source>
        <dbReference type="RuleBase" id="RU000688"/>
    </source>
</evidence>
<evidence type="ECO:0000256" key="2">
    <source>
        <dbReference type="ARBA" id="ARBA00022475"/>
    </source>
</evidence>
<evidence type="ECO:0000256" key="8">
    <source>
        <dbReference type="ARBA" id="ARBA00023224"/>
    </source>
</evidence>
<feature type="transmembrane region" description="Helical" evidence="10">
    <location>
        <begin position="140"/>
        <end position="164"/>
    </location>
</feature>
<keyword evidence="2 10" id="KW-1003">Cell membrane</keyword>
<name>A0AAV6YL17_ENGPU</name>
<protein>
    <recommendedName>
        <fullName evidence="10">Olfactory receptor</fullName>
    </recommendedName>
</protein>
<dbReference type="InterPro" id="IPR000276">
    <property type="entry name" value="GPCR_Rhodpsn"/>
</dbReference>
<keyword evidence="7 10" id="KW-0472">Membrane</keyword>
<evidence type="ECO:0000256" key="6">
    <source>
        <dbReference type="ARBA" id="ARBA00022989"/>
    </source>
</evidence>
<dbReference type="PROSITE" id="PS50262">
    <property type="entry name" value="G_PROTEIN_RECEP_F1_2"/>
    <property type="match status" value="1"/>
</dbReference>
<reference evidence="12" key="1">
    <citation type="thesis" date="2020" institute="ProQuest LLC" country="789 East Eisenhower Parkway, Ann Arbor, MI, USA">
        <title>Comparative Genomics and Chromosome Evolution.</title>
        <authorList>
            <person name="Mudd A.B."/>
        </authorList>
    </citation>
    <scope>NUCLEOTIDE SEQUENCE</scope>
    <source>
        <strain evidence="12">237g6f4</strain>
        <tissue evidence="12">Blood</tissue>
    </source>
</reference>
<dbReference type="AlphaFoldDB" id="A0AAV6YL17"/>
<dbReference type="EMBL" id="WNYA01094925">
    <property type="protein sequence ID" value="KAG8534683.1"/>
    <property type="molecule type" value="Genomic_DNA"/>
</dbReference>
<comment type="caution">
    <text evidence="12">The sequence shown here is derived from an EMBL/GenBank/DDBJ whole genome shotgun (WGS) entry which is preliminary data.</text>
</comment>
<dbReference type="GO" id="GO:0004984">
    <property type="term" value="F:olfactory receptor activity"/>
    <property type="evidence" value="ECO:0007669"/>
    <property type="project" value="InterPro"/>
</dbReference>
<evidence type="ECO:0000256" key="4">
    <source>
        <dbReference type="ARBA" id="ARBA00022692"/>
    </source>
</evidence>
<comment type="similarity">
    <text evidence="9">Belongs to the G-protein coupled receptor 1 family.</text>
</comment>
<dbReference type="Gene3D" id="1.20.1070.10">
    <property type="entry name" value="Rhodopsin 7-helix transmembrane proteins"/>
    <property type="match status" value="1"/>
</dbReference>
<feature type="transmembrane region" description="Helical" evidence="10">
    <location>
        <begin position="102"/>
        <end position="120"/>
    </location>
</feature>
<keyword evidence="9" id="KW-0297">G-protein coupled receptor</keyword>
<dbReference type="PROSITE" id="PS00237">
    <property type="entry name" value="G_PROTEIN_RECEP_F1_1"/>
    <property type="match status" value="1"/>
</dbReference>
<proteinExistence type="inferred from homology"/>
<evidence type="ECO:0000256" key="10">
    <source>
        <dbReference type="RuleBase" id="RU363047"/>
    </source>
</evidence>
<evidence type="ECO:0000256" key="3">
    <source>
        <dbReference type="ARBA" id="ARBA00022606"/>
    </source>
</evidence>
<evidence type="ECO:0000256" key="5">
    <source>
        <dbReference type="ARBA" id="ARBA00022725"/>
    </source>
</evidence>
<dbReference type="Proteomes" id="UP000824782">
    <property type="component" value="Unassembled WGS sequence"/>
</dbReference>
<feature type="transmembrane region" description="Helical" evidence="10">
    <location>
        <begin position="62"/>
        <end position="82"/>
    </location>
</feature>
<keyword evidence="4 9" id="KW-0812">Transmembrane</keyword>
<feature type="transmembrane region" description="Helical" evidence="10">
    <location>
        <begin position="202"/>
        <end position="222"/>
    </location>
</feature>
<gene>
    <name evidence="12" type="ORF">GDO81_018832</name>
</gene>
<comment type="subcellular location">
    <subcellularLocation>
        <location evidence="1 10">Cell membrane</location>
        <topology evidence="1 10">Multi-pass membrane protein</topology>
    </subcellularLocation>
</comment>
<sequence length="309" mass="34667">MAWNNGSMVTEFILLGLTNNPQLQVILFVFFLIIYLMIITGNTFIVIVAIKEPSLHTPMYFFLANLSSLDIIYSTSIIPRMLRDFLSTRKVISLGECVTQMYVSLGLAEVECILLGVMAYDRFVAICHPLHYMTTMRRSVCIKIATATWMCGLCLTIPSVIAVFNVDLCGRNEINHFECEIPELISISCGDTTVIDLLNLTIGPLLLVGPSIFICATYVRIIRSVLRIATSEGRRKAFSTCSSHIMVVIVLYGLPMFSYLNPRSNTDPGTVKIYTLFYTTLTPLFNPIVYTLRNNEIITALKKVTKKVT</sequence>
<organism evidence="12 13">
    <name type="scientific">Engystomops pustulosus</name>
    <name type="common">Tungara frog</name>
    <name type="synonym">Physalaemus pustulosus</name>
    <dbReference type="NCBI Taxonomy" id="76066"/>
    <lineage>
        <taxon>Eukaryota</taxon>
        <taxon>Metazoa</taxon>
        <taxon>Chordata</taxon>
        <taxon>Craniata</taxon>
        <taxon>Vertebrata</taxon>
        <taxon>Euteleostomi</taxon>
        <taxon>Amphibia</taxon>
        <taxon>Batrachia</taxon>
        <taxon>Anura</taxon>
        <taxon>Neobatrachia</taxon>
        <taxon>Hyloidea</taxon>
        <taxon>Leptodactylidae</taxon>
        <taxon>Leiuperinae</taxon>
        <taxon>Engystomops</taxon>
    </lineage>
</organism>
<dbReference type="SUPFAM" id="SSF81321">
    <property type="entry name" value="Family A G protein-coupled receptor-like"/>
    <property type="match status" value="1"/>
</dbReference>
<dbReference type="InterPro" id="IPR017452">
    <property type="entry name" value="GPCR_Rhodpsn_7TM"/>
</dbReference>
<keyword evidence="6 10" id="KW-1133">Transmembrane helix</keyword>
<dbReference type="Pfam" id="PF13853">
    <property type="entry name" value="7tm_4"/>
    <property type="match status" value="1"/>
</dbReference>
<feature type="domain" description="G-protein coupled receptors family 1 profile" evidence="11">
    <location>
        <begin position="41"/>
        <end position="290"/>
    </location>
</feature>
<dbReference type="PRINTS" id="PR00237">
    <property type="entry name" value="GPCRRHODOPSN"/>
</dbReference>
<dbReference type="FunFam" id="1.20.1070.10:FF:000001">
    <property type="entry name" value="Olfactory receptor"/>
    <property type="match status" value="1"/>
</dbReference>
<evidence type="ECO:0000313" key="13">
    <source>
        <dbReference type="Proteomes" id="UP000824782"/>
    </source>
</evidence>
<keyword evidence="8 9" id="KW-0807">Transducer</keyword>
<dbReference type="PRINTS" id="PR00245">
    <property type="entry name" value="OLFACTORYR"/>
</dbReference>
<dbReference type="InterPro" id="IPR000725">
    <property type="entry name" value="Olfact_rcpt"/>
</dbReference>
<dbReference type="GO" id="GO:0005886">
    <property type="term" value="C:plasma membrane"/>
    <property type="evidence" value="ECO:0007669"/>
    <property type="project" value="UniProtKB-SubCell"/>
</dbReference>
<feature type="transmembrane region" description="Helical" evidence="10">
    <location>
        <begin position="273"/>
        <end position="292"/>
    </location>
</feature>
<accession>A0AAV6YL17</accession>
<dbReference type="CDD" id="cd15225">
    <property type="entry name" value="7tmA_OR10A-like"/>
    <property type="match status" value="1"/>
</dbReference>
<evidence type="ECO:0000313" key="12">
    <source>
        <dbReference type="EMBL" id="KAG8534683.1"/>
    </source>
</evidence>
<keyword evidence="9" id="KW-0675">Receptor</keyword>
<keyword evidence="13" id="KW-1185">Reference proteome</keyword>
<evidence type="ECO:0000259" key="11">
    <source>
        <dbReference type="PROSITE" id="PS50262"/>
    </source>
</evidence>
<feature type="transmembrane region" description="Helical" evidence="10">
    <location>
        <begin position="243"/>
        <end position="261"/>
    </location>
</feature>
<feature type="transmembrane region" description="Helical" evidence="10">
    <location>
        <begin position="25"/>
        <end position="50"/>
    </location>
</feature>